<comment type="caution">
    <text evidence="1">The sequence shown here is derived from an EMBL/GenBank/DDBJ whole genome shotgun (WGS) entry which is preliminary data.</text>
</comment>
<reference evidence="1" key="1">
    <citation type="submission" date="2022-03" db="EMBL/GenBank/DDBJ databases">
        <authorList>
            <person name="Sayadi A."/>
        </authorList>
    </citation>
    <scope>NUCLEOTIDE SEQUENCE</scope>
</reference>
<gene>
    <name evidence="1" type="ORF">ACAOBT_LOCUS26061</name>
</gene>
<dbReference type="EMBL" id="CAKOFQ010007440">
    <property type="protein sequence ID" value="CAH2001230.1"/>
    <property type="molecule type" value="Genomic_DNA"/>
</dbReference>
<organism evidence="1 2">
    <name type="scientific">Acanthoscelides obtectus</name>
    <name type="common">Bean weevil</name>
    <name type="synonym">Bruchus obtectus</name>
    <dbReference type="NCBI Taxonomy" id="200917"/>
    <lineage>
        <taxon>Eukaryota</taxon>
        <taxon>Metazoa</taxon>
        <taxon>Ecdysozoa</taxon>
        <taxon>Arthropoda</taxon>
        <taxon>Hexapoda</taxon>
        <taxon>Insecta</taxon>
        <taxon>Pterygota</taxon>
        <taxon>Neoptera</taxon>
        <taxon>Endopterygota</taxon>
        <taxon>Coleoptera</taxon>
        <taxon>Polyphaga</taxon>
        <taxon>Cucujiformia</taxon>
        <taxon>Chrysomeloidea</taxon>
        <taxon>Chrysomelidae</taxon>
        <taxon>Bruchinae</taxon>
        <taxon>Bruchini</taxon>
        <taxon>Acanthoscelides</taxon>
    </lineage>
</organism>
<evidence type="ECO:0000313" key="1">
    <source>
        <dbReference type="EMBL" id="CAH2001230.1"/>
    </source>
</evidence>
<proteinExistence type="predicted"/>
<dbReference type="AlphaFoldDB" id="A0A9P0LQE8"/>
<sequence>MVFFRIFTISENVFDRWWQLWSFQPFEIIAGSIQYPSAMSGVQLIWIKQSRVCPLY</sequence>
<protein>
    <submittedName>
        <fullName evidence="1">Uncharacterized protein</fullName>
    </submittedName>
</protein>
<accession>A0A9P0LQE8</accession>
<dbReference type="Proteomes" id="UP001152888">
    <property type="component" value="Unassembled WGS sequence"/>
</dbReference>
<keyword evidence="2" id="KW-1185">Reference proteome</keyword>
<evidence type="ECO:0000313" key="2">
    <source>
        <dbReference type="Proteomes" id="UP001152888"/>
    </source>
</evidence>
<name>A0A9P0LQE8_ACAOB</name>